<name>A0A7J0EUU4_9ERIC</name>
<keyword evidence="4" id="KW-1185">Reference proteome</keyword>
<accession>A0A7J0EUU4</accession>
<protein>
    <recommendedName>
        <fullName evidence="5">GroES-like zinc-binding alcohol dehydrogenase family protein</fullName>
    </recommendedName>
</protein>
<dbReference type="Gene3D" id="3.90.180.10">
    <property type="entry name" value="Medium-chain alcohol dehydrogenases, catalytic domain"/>
    <property type="match status" value="1"/>
</dbReference>
<gene>
    <name evidence="3" type="ORF">Acr_07g0001930</name>
</gene>
<dbReference type="EMBL" id="BJWL01000007">
    <property type="protein sequence ID" value="GFY89996.1"/>
    <property type="molecule type" value="Genomic_DNA"/>
</dbReference>
<dbReference type="Proteomes" id="UP000585474">
    <property type="component" value="Unassembled WGS sequence"/>
</dbReference>
<dbReference type="SUPFAM" id="SSF50129">
    <property type="entry name" value="GroES-like"/>
    <property type="match status" value="1"/>
</dbReference>
<dbReference type="PANTHER" id="PTHR44573:SF4">
    <property type="entry name" value="2-METHYLENE-FURAN-3-ONE REDUCTASE-LIKE"/>
    <property type="match status" value="1"/>
</dbReference>
<reference evidence="3 4" key="1">
    <citation type="submission" date="2019-07" db="EMBL/GenBank/DDBJ databases">
        <title>De Novo Assembly of kiwifruit Actinidia rufa.</title>
        <authorList>
            <person name="Sugita-Konishi S."/>
            <person name="Sato K."/>
            <person name="Mori E."/>
            <person name="Abe Y."/>
            <person name="Kisaki G."/>
            <person name="Hamano K."/>
            <person name="Suezawa K."/>
            <person name="Otani M."/>
            <person name="Fukuda T."/>
            <person name="Manabe T."/>
            <person name="Gomi K."/>
            <person name="Tabuchi M."/>
            <person name="Akimitsu K."/>
            <person name="Kataoka I."/>
        </authorList>
    </citation>
    <scope>NUCLEOTIDE SEQUENCE [LARGE SCALE GENOMIC DNA]</scope>
    <source>
        <strain evidence="4">cv. Fuchu</strain>
    </source>
</reference>
<dbReference type="GO" id="GO:0016628">
    <property type="term" value="F:oxidoreductase activity, acting on the CH-CH group of donors, NAD or NADP as acceptor"/>
    <property type="evidence" value="ECO:0007669"/>
    <property type="project" value="InterPro"/>
</dbReference>
<evidence type="ECO:0000256" key="2">
    <source>
        <dbReference type="ARBA" id="ARBA00023002"/>
    </source>
</evidence>
<dbReference type="Gene3D" id="3.40.50.720">
    <property type="entry name" value="NAD(P)-binding Rossmann-like Domain"/>
    <property type="match status" value="1"/>
</dbReference>
<evidence type="ECO:0000313" key="4">
    <source>
        <dbReference type="Proteomes" id="UP000585474"/>
    </source>
</evidence>
<proteinExistence type="inferred from homology"/>
<dbReference type="AlphaFoldDB" id="A0A7J0EUU4"/>
<keyword evidence="2" id="KW-0560">Oxidoreductase</keyword>
<dbReference type="InterPro" id="IPR011032">
    <property type="entry name" value="GroES-like_sf"/>
</dbReference>
<sequence>MAGVVVAKGGDASKFEVSDELYGNIQDFNSQGTVKRLGMLVEFVVVEEDLVAAKPENVSFEEAVILPRAVQTAVEGFKTAGFKEGQTVFIVGRAGCVGTLSVQLVATTSTAKVEFVNSLGANNVVDYKKIKYEEVEEKFDLRCDTIGNFL</sequence>
<dbReference type="SUPFAM" id="SSF51735">
    <property type="entry name" value="NAD(P)-binding Rossmann-fold domains"/>
    <property type="match status" value="1"/>
</dbReference>
<dbReference type="OrthoDB" id="9992527at2759"/>
<evidence type="ECO:0000256" key="1">
    <source>
        <dbReference type="ARBA" id="ARBA00010371"/>
    </source>
</evidence>
<dbReference type="PANTHER" id="PTHR44573">
    <property type="entry name" value="NADPH-DEPENDENT ALKENAL/ONE OXIDOREDUCTASE, CHLOROPLASTIC"/>
    <property type="match status" value="1"/>
</dbReference>
<evidence type="ECO:0000313" key="3">
    <source>
        <dbReference type="EMBL" id="GFY89996.1"/>
    </source>
</evidence>
<evidence type="ECO:0008006" key="5">
    <source>
        <dbReference type="Google" id="ProtNLM"/>
    </source>
</evidence>
<comment type="similarity">
    <text evidence="1">Belongs to the zinc-containing alcohol dehydrogenase family. Quinone oxidoreductase subfamily.</text>
</comment>
<dbReference type="InterPro" id="IPR036291">
    <property type="entry name" value="NAD(P)-bd_dom_sf"/>
</dbReference>
<comment type="caution">
    <text evidence="3">The sequence shown here is derived from an EMBL/GenBank/DDBJ whole genome shotgun (WGS) entry which is preliminary data.</text>
</comment>
<dbReference type="InterPro" id="IPR044626">
    <property type="entry name" value="AOR-like"/>
</dbReference>
<organism evidence="3 4">
    <name type="scientific">Actinidia rufa</name>
    <dbReference type="NCBI Taxonomy" id="165716"/>
    <lineage>
        <taxon>Eukaryota</taxon>
        <taxon>Viridiplantae</taxon>
        <taxon>Streptophyta</taxon>
        <taxon>Embryophyta</taxon>
        <taxon>Tracheophyta</taxon>
        <taxon>Spermatophyta</taxon>
        <taxon>Magnoliopsida</taxon>
        <taxon>eudicotyledons</taxon>
        <taxon>Gunneridae</taxon>
        <taxon>Pentapetalae</taxon>
        <taxon>asterids</taxon>
        <taxon>Ericales</taxon>
        <taxon>Actinidiaceae</taxon>
        <taxon>Actinidia</taxon>
    </lineage>
</organism>